<feature type="domain" description="tRNA pseudouridine synthase II TruB subfamily 1 C-terminal" evidence="7">
    <location>
        <begin position="280"/>
        <end position="335"/>
    </location>
</feature>
<evidence type="ECO:0000313" key="9">
    <source>
        <dbReference type="EMBL" id="MBZ4185731.1"/>
    </source>
</evidence>
<keyword evidence="10" id="KW-1185">Reference proteome</keyword>
<evidence type="ECO:0000259" key="6">
    <source>
        <dbReference type="Pfam" id="PF01509"/>
    </source>
</evidence>
<dbReference type="PANTHER" id="PTHR13767">
    <property type="entry name" value="TRNA-PSEUDOURIDINE SYNTHASE"/>
    <property type="match status" value="1"/>
</dbReference>
<comment type="function">
    <text evidence="5">Responsible for synthesis of pseudouridine from uracil-55 in the psi GC loop of transfer RNAs.</text>
</comment>
<evidence type="ECO:0000259" key="8">
    <source>
        <dbReference type="Pfam" id="PF16198"/>
    </source>
</evidence>
<dbReference type="Pfam" id="PF01509">
    <property type="entry name" value="TruB_N"/>
    <property type="match status" value="1"/>
</dbReference>
<reference evidence="9" key="1">
    <citation type="submission" date="2021-09" db="EMBL/GenBank/DDBJ databases">
        <authorList>
            <person name="Wu T."/>
            <person name="Guo S.Z."/>
        </authorList>
    </citation>
    <scope>NUCLEOTIDE SEQUENCE</scope>
    <source>
        <strain evidence="9">RSS-23</strain>
    </source>
</reference>
<sequence length="349" mass="38044">MNRWIAANASTTFCATCAPVAAPNNPRERRLRTVFRRLDGILLLDKPQGLSSNQALQRVRHLFRAEKGGHTGSLDPLATGLLPVCFGEATKIAGGLLGARKAYETVARLGIVTDTDDAEGQPLRERPVPALTLDVIDAALKQLTGRILQRPPIYSALKRGGEPLYVKARRGEVIEIEAREIDVHAFELLNAADLLDAGTPHLRLHVECGSGTYVRSLVRDLGELLGCGAHVAQLRRLWVDPFREPRMWTLDALQGLLEQVGERVLDACLLPIEAGMASWPQVRVNQPQAHYLGFGRSLHGPYQHTGQVAILDEQGRGLGLGEVDADGSLRPSRLFRWALSQPAVADAVG</sequence>
<comment type="similarity">
    <text evidence="2 5">Belongs to the pseudouridine synthase TruB family. Type 1 subfamily.</text>
</comment>
<dbReference type="HAMAP" id="MF_01080">
    <property type="entry name" value="TruB_bact"/>
    <property type="match status" value="1"/>
</dbReference>
<evidence type="ECO:0000313" key="10">
    <source>
        <dbReference type="Proteomes" id="UP001430290"/>
    </source>
</evidence>
<dbReference type="Proteomes" id="UP001430290">
    <property type="component" value="Unassembled WGS sequence"/>
</dbReference>
<keyword evidence="3 5" id="KW-0819">tRNA processing</keyword>
<feature type="domain" description="tRNA pseudouridylate synthase B C-terminal" evidence="8">
    <location>
        <begin position="215"/>
        <end position="275"/>
    </location>
</feature>
<feature type="domain" description="Pseudouridine synthase II N-terminal" evidence="6">
    <location>
        <begin position="60"/>
        <end position="214"/>
    </location>
</feature>
<dbReference type="SUPFAM" id="SSF88697">
    <property type="entry name" value="PUA domain-like"/>
    <property type="match status" value="1"/>
</dbReference>
<evidence type="ECO:0000256" key="1">
    <source>
        <dbReference type="ARBA" id="ARBA00000385"/>
    </source>
</evidence>
<dbReference type="InterPro" id="IPR036974">
    <property type="entry name" value="PUA_sf"/>
</dbReference>
<comment type="catalytic activity">
    <reaction evidence="1 5">
        <text>uridine(55) in tRNA = pseudouridine(55) in tRNA</text>
        <dbReference type="Rhea" id="RHEA:42532"/>
        <dbReference type="Rhea" id="RHEA-COMP:10101"/>
        <dbReference type="Rhea" id="RHEA-COMP:10102"/>
        <dbReference type="ChEBI" id="CHEBI:65314"/>
        <dbReference type="ChEBI" id="CHEBI:65315"/>
        <dbReference type="EC" id="5.4.99.25"/>
    </reaction>
</comment>
<evidence type="ECO:0000256" key="2">
    <source>
        <dbReference type="ARBA" id="ARBA00005642"/>
    </source>
</evidence>
<dbReference type="Gene3D" id="3.30.2350.10">
    <property type="entry name" value="Pseudouridine synthase"/>
    <property type="match status" value="1"/>
</dbReference>
<dbReference type="Gene3D" id="2.30.130.10">
    <property type="entry name" value="PUA domain"/>
    <property type="match status" value="1"/>
</dbReference>
<dbReference type="InterPro" id="IPR032819">
    <property type="entry name" value="TruB_C"/>
</dbReference>
<dbReference type="InterPro" id="IPR002501">
    <property type="entry name" value="PsdUridine_synth_N"/>
</dbReference>
<dbReference type="Pfam" id="PF16198">
    <property type="entry name" value="TruB_C_2"/>
    <property type="match status" value="1"/>
</dbReference>
<dbReference type="InterPro" id="IPR020103">
    <property type="entry name" value="PsdUridine_synth_cat_dom_sf"/>
</dbReference>
<name>A0ABS7TD80_9GAMM</name>
<organism evidence="9 10">
    <name type="scientific">Thermomonas beijingensis</name>
    <dbReference type="NCBI Taxonomy" id="2872701"/>
    <lineage>
        <taxon>Bacteria</taxon>
        <taxon>Pseudomonadati</taxon>
        <taxon>Pseudomonadota</taxon>
        <taxon>Gammaproteobacteria</taxon>
        <taxon>Lysobacterales</taxon>
        <taxon>Lysobacteraceae</taxon>
        <taxon>Thermomonas</taxon>
    </lineage>
</organism>
<dbReference type="InterPro" id="IPR015240">
    <property type="entry name" value="tRNA_sdUridine_synth_fam1_C"/>
</dbReference>
<accession>A0ABS7TD80</accession>
<evidence type="ECO:0000256" key="4">
    <source>
        <dbReference type="ARBA" id="ARBA00023235"/>
    </source>
</evidence>
<dbReference type="PANTHER" id="PTHR13767:SF2">
    <property type="entry name" value="PSEUDOURIDYLATE SYNTHASE TRUB1"/>
    <property type="match status" value="1"/>
</dbReference>
<dbReference type="GO" id="GO:0160148">
    <property type="term" value="F:tRNA pseudouridine(55) synthase activity"/>
    <property type="evidence" value="ECO:0007669"/>
    <property type="project" value="UniProtKB-EC"/>
</dbReference>
<dbReference type="NCBIfam" id="TIGR00431">
    <property type="entry name" value="TruB"/>
    <property type="match status" value="1"/>
</dbReference>
<comment type="caution">
    <text evidence="9">The sequence shown here is derived from an EMBL/GenBank/DDBJ whole genome shotgun (WGS) entry which is preliminary data.</text>
</comment>
<dbReference type="EMBL" id="JAIQDJ010000001">
    <property type="protein sequence ID" value="MBZ4185731.1"/>
    <property type="molecule type" value="Genomic_DNA"/>
</dbReference>
<dbReference type="CDD" id="cd21152">
    <property type="entry name" value="PUA_TruB_bacterial"/>
    <property type="match status" value="1"/>
</dbReference>
<dbReference type="CDD" id="cd02573">
    <property type="entry name" value="PseudoU_synth_EcTruB"/>
    <property type="match status" value="1"/>
</dbReference>
<keyword evidence="4 5" id="KW-0413">Isomerase</keyword>
<protein>
    <recommendedName>
        <fullName evidence="5">tRNA pseudouridine synthase B</fullName>
        <ecNumber evidence="5">5.4.99.25</ecNumber>
    </recommendedName>
    <alternativeName>
        <fullName evidence="5">tRNA pseudouridine(55) synthase</fullName>
        <shortName evidence="5">Psi55 synthase</shortName>
    </alternativeName>
    <alternativeName>
        <fullName evidence="5">tRNA pseudouridylate synthase</fullName>
    </alternativeName>
    <alternativeName>
        <fullName evidence="5">tRNA-uridine isomerase</fullName>
    </alternativeName>
</protein>
<dbReference type="Pfam" id="PF09157">
    <property type="entry name" value="TruB-C_2"/>
    <property type="match status" value="1"/>
</dbReference>
<evidence type="ECO:0000259" key="7">
    <source>
        <dbReference type="Pfam" id="PF09157"/>
    </source>
</evidence>
<proteinExistence type="inferred from homology"/>
<dbReference type="SUPFAM" id="SSF55120">
    <property type="entry name" value="Pseudouridine synthase"/>
    <property type="match status" value="1"/>
</dbReference>
<feature type="active site" description="Nucleophile" evidence="5">
    <location>
        <position position="75"/>
    </location>
</feature>
<dbReference type="InterPro" id="IPR015947">
    <property type="entry name" value="PUA-like_sf"/>
</dbReference>
<dbReference type="InterPro" id="IPR014780">
    <property type="entry name" value="tRNA_psdUridine_synth_TruB"/>
</dbReference>
<gene>
    <name evidence="5 9" type="primary">truB</name>
    <name evidence="9" type="ORF">K7B09_05245</name>
</gene>
<evidence type="ECO:0000256" key="5">
    <source>
        <dbReference type="HAMAP-Rule" id="MF_01080"/>
    </source>
</evidence>
<evidence type="ECO:0000256" key="3">
    <source>
        <dbReference type="ARBA" id="ARBA00022694"/>
    </source>
</evidence>
<dbReference type="EC" id="5.4.99.25" evidence="5"/>